<comment type="caution">
    <text evidence="3">The sequence shown here is derived from an EMBL/GenBank/DDBJ whole genome shotgun (WGS) entry which is preliminary data.</text>
</comment>
<accession>A0A8H7Y1H4</accession>
<keyword evidence="1" id="KW-0378">Hydrolase</keyword>
<organism evidence="3">
    <name type="scientific">Psilocybe cubensis</name>
    <name type="common">Psychedelic mushroom</name>
    <name type="synonym">Stropharia cubensis</name>
    <dbReference type="NCBI Taxonomy" id="181762"/>
    <lineage>
        <taxon>Eukaryota</taxon>
        <taxon>Fungi</taxon>
        <taxon>Dikarya</taxon>
        <taxon>Basidiomycota</taxon>
        <taxon>Agaricomycotina</taxon>
        <taxon>Agaricomycetes</taxon>
        <taxon>Agaricomycetidae</taxon>
        <taxon>Agaricales</taxon>
        <taxon>Agaricineae</taxon>
        <taxon>Strophariaceae</taxon>
        <taxon>Psilocybe</taxon>
    </lineage>
</organism>
<dbReference type="GO" id="GO:0016787">
    <property type="term" value="F:hydrolase activity"/>
    <property type="evidence" value="ECO:0007669"/>
    <property type="project" value="UniProtKB-KW"/>
</dbReference>
<dbReference type="Gene3D" id="3.40.50.1820">
    <property type="entry name" value="alpha/beta hydrolase"/>
    <property type="match status" value="1"/>
</dbReference>
<dbReference type="InterPro" id="IPR050300">
    <property type="entry name" value="GDXG_lipolytic_enzyme"/>
</dbReference>
<dbReference type="InterPro" id="IPR049492">
    <property type="entry name" value="BD-FAE-like_dom"/>
</dbReference>
<feature type="domain" description="BD-FAE-like" evidence="2">
    <location>
        <begin position="31"/>
        <end position="147"/>
    </location>
</feature>
<dbReference type="EMBL" id="JAFIQS010000004">
    <property type="protein sequence ID" value="KAG5170712.1"/>
    <property type="molecule type" value="Genomic_DNA"/>
</dbReference>
<evidence type="ECO:0000313" key="3">
    <source>
        <dbReference type="EMBL" id="KAG5170712.1"/>
    </source>
</evidence>
<dbReference type="OrthoDB" id="433474at2759"/>
<dbReference type="Pfam" id="PF20434">
    <property type="entry name" value="BD-FAE"/>
    <property type="match status" value="1"/>
</dbReference>
<sequence length="295" mass="32527">MASFRLENNRKEIEAIERETFSYGPLEVHKLDVYYPPVEPDSVTPVLIFFYGGGFTSGSRSSPPSNLVYNNLGAFFASRGVLTVIPEYRLVPLITYPQGAEDVQEAIKWVAERFNRSVDSNGVDLPRRRRLFVMGHSAGGVHLASVMLNATLFAPIAPVIRGWVLVGVPVLIPPQGRPGFSAAAIQYYGSVQAIKRYQPLGLLKSCTVQDPDYVGRLPPLRSLTAASESRYIRKGMQAFAEEYKGKGGMTEQIMLEGHDHLSTVLALSTGSGEEWGVQLVQWMMSPLDEPPPVDK</sequence>
<dbReference type="PANTHER" id="PTHR48081">
    <property type="entry name" value="AB HYDROLASE SUPERFAMILY PROTEIN C4A8.06C"/>
    <property type="match status" value="1"/>
</dbReference>
<gene>
    <name evidence="3" type="ORF">JR316_005103</name>
</gene>
<evidence type="ECO:0000259" key="2">
    <source>
        <dbReference type="Pfam" id="PF20434"/>
    </source>
</evidence>
<evidence type="ECO:0000256" key="1">
    <source>
        <dbReference type="ARBA" id="ARBA00022801"/>
    </source>
</evidence>
<dbReference type="SUPFAM" id="SSF53474">
    <property type="entry name" value="alpha/beta-Hydrolases"/>
    <property type="match status" value="1"/>
</dbReference>
<reference evidence="3" key="1">
    <citation type="submission" date="2021-02" db="EMBL/GenBank/DDBJ databases">
        <title>Psilocybe cubensis genome.</title>
        <authorList>
            <person name="Mckernan K.J."/>
            <person name="Crawford S."/>
            <person name="Trippe A."/>
            <person name="Kane L.T."/>
            <person name="Mclaughlin S."/>
        </authorList>
    </citation>
    <scope>NUCLEOTIDE SEQUENCE [LARGE SCALE GENOMIC DNA]</scope>
    <source>
        <strain evidence="3">MGC-MH-2018</strain>
    </source>
</reference>
<dbReference type="InterPro" id="IPR029058">
    <property type="entry name" value="AB_hydrolase_fold"/>
</dbReference>
<proteinExistence type="predicted"/>
<dbReference type="PANTHER" id="PTHR48081:SF33">
    <property type="entry name" value="KYNURENINE FORMAMIDASE"/>
    <property type="match status" value="1"/>
</dbReference>
<dbReference type="AlphaFoldDB" id="A0A8H7Y1H4"/>
<name>A0A8H7Y1H4_PSICU</name>
<protein>
    <recommendedName>
        <fullName evidence="2">BD-FAE-like domain-containing protein</fullName>
    </recommendedName>
</protein>